<proteinExistence type="predicted"/>
<dbReference type="SMART" id="SM00228">
    <property type="entry name" value="PDZ"/>
    <property type="match status" value="1"/>
</dbReference>
<evidence type="ECO:0000259" key="1">
    <source>
        <dbReference type="PROSITE" id="PS50106"/>
    </source>
</evidence>
<dbReference type="PANTHER" id="PTHR32060">
    <property type="entry name" value="TAIL-SPECIFIC PROTEASE"/>
    <property type="match status" value="1"/>
</dbReference>
<dbReference type="AlphaFoldDB" id="L1JL26"/>
<name>L1JL26_GUITC</name>
<sequence length="160" mass="17311">MGNEQSVVPGIDMCCAKRSSAKQSDRREQVDEGDLLVRSKPEKRILSSISQVVWPAGNPETRMAMITPEKVGIGAYFQKSPDEPGCLAVKSLVDGPAKKCGKIKTGDIIVAVDGYNVYGKKLAELAEHLLGPKGTEVSLTFKSKSQSTLDQEYTVKLVRG</sequence>
<dbReference type="KEGG" id="gtt:GUITHDRAFT_136227"/>
<dbReference type="EMBL" id="JH992983">
    <property type="protein sequence ID" value="EKX49042.1"/>
    <property type="molecule type" value="Genomic_DNA"/>
</dbReference>
<dbReference type="GO" id="GO:0004175">
    <property type="term" value="F:endopeptidase activity"/>
    <property type="evidence" value="ECO:0007669"/>
    <property type="project" value="TreeGrafter"/>
</dbReference>
<reference evidence="2 4" key="1">
    <citation type="journal article" date="2012" name="Nature">
        <title>Algal genomes reveal evolutionary mosaicism and the fate of nucleomorphs.</title>
        <authorList>
            <consortium name="DOE Joint Genome Institute"/>
            <person name="Curtis B.A."/>
            <person name="Tanifuji G."/>
            <person name="Burki F."/>
            <person name="Gruber A."/>
            <person name="Irimia M."/>
            <person name="Maruyama S."/>
            <person name="Arias M.C."/>
            <person name="Ball S.G."/>
            <person name="Gile G.H."/>
            <person name="Hirakawa Y."/>
            <person name="Hopkins J.F."/>
            <person name="Kuo A."/>
            <person name="Rensing S.A."/>
            <person name="Schmutz J."/>
            <person name="Symeonidi A."/>
            <person name="Elias M."/>
            <person name="Eveleigh R.J."/>
            <person name="Herman E.K."/>
            <person name="Klute M.J."/>
            <person name="Nakayama T."/>
            <person name="Obornik M."/>
            <person name="Reyes-Prieto A."/>
            <person name="Armbrust E.V."/>
            <person name="Aves S.J."/>
            <person name="Beiko R.G."/>
            <person name="Coutinho P."/>
            <person name="Dacks J.B."/>
            <person name="Durnford D.G."/>
            <person name="Fast N.M."/>
            <person name="Green B.R."/>
            <person name="Grisdale C.J."/>
            <person name="Hempel F."/>
            <person name="Henrissat B."/>
            <person name="Hoppner M.P."/>
            <person name="Ishida K."/>
            <person name="Kim E."/>
            <person name="Koreny L."/>
            <person name="Kroth P.G."/>
            <person name="Liu Y."/>
            <person name="Malik S.B."/>
            <person name="Maier U.G."/>
            <person name="McRose D."/>
            <person name="Mock T."/>
            <person name="Neilson J.A."/>
            <person name="Onodera N.T."/>
            <person name="Poole A.M."/>
            <person name="Pritham E.J."/>
            <person name="Richards T.A."/>
            <person name="Rocap G."/>
            <person name="Roy S.W."/>
            <person name="Sarai C."/>
            <person name="Schaack S."/>
            <person name="Shirato S."/>
            <person name="Slamovits C.H."/>
            <person name="Spencer D.F."/>
            <person name="Suzuki S."/>
            <person name="Worden A.Z."/>
            <person name="Zauner S."/>
            <person name="Barry K."/>
            <person name="Bell C."/>
            <person name="Bharti A.K."/>
            <person name="Crow J.A."/>
            <person name="Grimwood J."/>
            <person name="Kramer R."/>
            <person name="Lindquist E."/>
            <person name="Lucas S."/>
            <person name="Salamov A."/>
            <person name="McFadden G.I."/>
            <person name="Lane C.E."/>
            <person name="Keeling P.J."/>
            <person name="Gray M.W."/>
            <person name="Grigoriev I.V."/>
            <person name="Archibald J.M."/>
        </authorList>
    </citation>
    <scope>NUCLEOTIDE SEQUENCE</scope>
    <source>
        <strain evidence="2 4">CCMP2712</strain>
    </source>
</reference>
<dbReference type="EnsemblProtists" id="EKX49042">
    <property type="protein sequence ID" value="EKX49042"/>
    <property type="gene ID" value="GUITHDRAFT_136227"/>
</dbReference>
<feature type="domain" description="PDZ" evidence="1">
    <location>
        <begin position="62"/>
        <end position="145"/>
    </location>
</feature>
<dbReference type="OrthoDB" id="438726at2759"/>
<dbReference type="PANTHER" id="PTHR32060:SF22">
    <property type="entry name" value="CARBOXYL-TERMINAL-PROCESSING PEPTIDASE 3, CHLOROPLASTIC"/>
    <property type="match status" value="1"/>
</dbReference>
<dbReference type="GeneID" id="17305739"/>
<dbReference type="InterPro" id="IPR001478">
    <property type="entry name" value="PDZ"/>
</dbReference>
<dbReference type="PaxDb" id="55529-EKX49042"/>
<dbReference type="RefSeq" id="XP_005836022.1">
    <property type="nucleotide sequence ID" value="XM_005835965.1"/>
</dbReference>
<dbReference type="Proteomes" id="UP000011087">
    <property type="component" value="Unassembled WGS sequence"/>
</dbReference>
<reference evidence="4" key="2">
    <citation type="submission" date="2012-11" db="EMBL/GenBank/DDBJ databases">
        <authorList>
            <person name="Kuo A."/>
            <person name="Curtis B.A."/>
            <person name="Tanifuji G."/>
            <person name="Burki F."/>
            <person name="Gruber A."/>
            <person name="Irimia M."/>
            <person name="Maruyama S."/>
            <person name="Arias M.C."/>
            <person name="Ball S.G."/>
            <person name="Gile G.H."/>
            <person name="Hirakawa Y."/>
            <person name="Hopkins J.F."/>
            <person name="Rensing S.A."/>
            <person name="Schmutz J."/>
            <person name="Symeonidi A."/>
            <person name="Elias M."/>
            <person name="Eveleigh R.J."/>
            <person name="Herman E.K."/>
            <person name="Klute M.J."/>
            <person name="Nakayama T."/>
            <person name="Obornik M."/>
            <person name="Reyes-Prieto A."/>
            <person name="Armbrust E.V."/>
            <person name="Aves S.J."/>
            <person name="Beiko R.G."/>
            <person name="Coutinho P."/>
            <person name="Dacks J.B."/>
            <person name="Durnford D.G."/>
            <person name="Fast N.M."/>
            <person name="Green B.R."/>
            <person name="Grisdale C."/>
            <person name="Hempe F."/>
            <person name="Henrissat B."/>
            <person name="Hoppner M.P."/>
            <person name="Ishida K.-I."/>
            <person name="Kim E."/>
            <person name="Koreny L."/>
            <person name="Kroth P.G."/>
            <person name="Liu Y."/>
            <person name="Malik S.-B."/>
            <person name="Maier U.G."/>
            <person name="McRose D."/>
            <person name="Mock T."/>
            <person name="Neilson J.A."/>
            <person name="Onodera N.T."/>
            <person name="Poole A.M."/>
            <person name="Pritham E.J."/>
            <person name="Richards T.A."/>
            <person name="Rocap G."/>
            <person name="Roy S.W."/>
            <person name="Sarai C."/>
            <person name="Schaack S."/>
            <person name="Shirato S."/>
            <person name="Slamovits C.H."/>
            <person name="Spencer D.F."/>
            <person name="Suzuki S."/>
            <person name="Worden A.Z."/>
            <person name="Zauner S."/>
            <person name="Barry K."/>
            <person name="Bell C."/>
            <person name="Bharti A.K."/>
            <person name="Crow J.A."/>
            <person name="Grimwood J."/>
            <person name="Kramer R."/>
            <person name="Lindquist E."/>
            <person name="Lucas S."/>
            <person name="Salamov A."/>
            <person name="McFadden G.I."/>
            <person name="Lane C.E."/>
            <person name="Keeling P.J."/>
            <person name="Gray M.W."/>
            <person name="Grigoriev I.V."/>
            <person name="Archibald J.M."/>
        </authorList>
    </citation>
    <scope>NUCLEOTIDE SEQUENCE</scope>
    <source>
        <strain evidence="4">CCMP2712</strain>
    </source>
</reference>
<evidence type="ECO:0000313" key="2">
    <source>
        <dbReference type="EMBL" id="EKX49042.1"/>
    </source>
</evidence>
<organism evidence="2">
    <name type="scientific">Guillardia theta (strain CCMP2712)</name>
    <name type="common">Cryptophyte</name>
    <dbReference type="NCBI Taxonomy" id="905079"/>
    <lineage>
        <taxon>Eukaryota</taxon>
        <taxon>Cryptophyceae</taxon>
        <taxon>Pyrenomonadales</taxon>
        <taxon>Geminigeraceae</taxon>
        <taxon>Guillardia</taxon>
    </lineage>
</organism>
<dbReference type="Gene3D" id="2.30.42.10">
    <property type="match status" value="1"/>
</dbReference>
<dbReference type="InterPro" id="IPR036034">
    <property type="entry name" value="PDZ_sf"/>
</dbReference>
<accession>L1JL26</accession>
<reference evidence="3" key="3">
    <citation type="submission" date="2016-03" db="UniProtKB">
        <authorList>
            <consortium name="EnsemblProtists"/>
        </authorList>
    </citation>
    <scope>IDENTIFICATION</scope>
</reference>
<protein>
    <recommendedName>
        <fullName evidence="1">PDZ domain-containing protein</fullName>
    </recommendedName>
</protein>
<keyword evidence="4" id="KW-1185">Reference proteome</keyword>
<dbReference type="Pfam" id="PF17820">
    <property type="entry name" value="PDZ_6"/>
    <property type="match status" value="1"/>
</dbReference>
<dbReference type="InterPro" id="IPR041489">
    <property type="entry name" value="PDZ_6"/>
</dbReference>
<dbReference type="SUPFAM" id="SSF50156">
    <property type="entry name" value="PDZ domain-like"/>
    <property type="match status" value="1"/>
</dbReference>
<dbReference type="HOGENOM" id="CLU_126835_0_0_1"/>
<evidence type="ECO:0000313" key="3">
    <source>
        <dbReference type="EnsemblProtists" id="EKX49042"/>
    </source>
</evidence>
<evidence type="ECO:0000313" key="4">
    <source>
        <dbReference type="Proteomes" id="UP000011087"/>
    </source>
</evidence>
<gene>
    <name evidence="2" type="ORF">GUITHDRAFT_136227</name>
</gene>
<dbReference type="PROSITE" id="PS50106">
    <property type="entry name" value="PDZ"/>
    <property type="match status" value="1"/>
</dbReference>